<organism evidence="2 3">
    <name type="scientific">Liquorilactobacillus nagelii</name>
    <dbReference type="NCBI Taxonomy" id="82688"/>
    <lineage>
        <taxon>Bacteria</taxon>
        <taxon>Bacillati</taxon>
        <taxon>Bacillota</taxon>
        <taxon>Bacilli</taxon>
        <taxon>Lactobacillales</taxon>
        <taxon>Lactobacillaceae</taxon>
        <taxon>Liquorilactobacillus</taxon>
    </lineage>
</organism>
<dbReference type="SMART" id="SM00382">
    <property type="entry name" value="AAA"/>
    <property type="match status" value="1"/>
</dbReference>
<sequence length="405" mass="46559">MLSLVASTFILPAQAELTEQQQKIQQQILSFAKQHLHDQQPAVFVLSGDAGSGKSAVLSAVFSELQQQAHQSDAPLAGTKNYLLVNHNEMLKIYWEIAQQQSFLHKKDFQKPTPFINRCEKLQQAADIVFVDEAQLLLSQADRFNHFLADNQLDELLKWSKVLVLVLDFKQVVKLKSYWSEQMLRHHLAGYHVKFVHLKQQLRLKSPAVAAWLDQLIMGKLLPLPTVHDYELKIFPDGQPLFNWIKQKDQQFGLSRLLATTDFPFRVFSKEPWYVEAGTLKLPWDRFNYQDRPWASQPQTLHEVGSIYTIQGFDLNYAGVILGPSISYDESINQIVVDPNKFEDQTALQKRHQADLTDLTAARSQLIKNVVNILLKRGRYGLGIYAVDPALRYRLIELETKKEIK</sequence>
<protein>
    <submittedName>
        <fullName evidence="2">DNA replication initiation protein</fullName>
    </submittedName>
</protein>
<dbReference type="AlphaFoldDB" id="A0A3S6QUC6"/>
<evidence type="ECO:0000313" key="2">
    <source>
        <dbReference type="EMBL" id="AUJ31668.1"/>
    </source>
</evidence>
<dbReference type="KEGG" id="lng:BSQ50_03295"/>
<dbReference type="InterPro" id="IPR003593">
    <property type="entry name" value="AAA+_ATPase"/>
</dbReference>
<feature type="domain" description="AAA+ ATPase" evidence="1">
    <location>
        <begin position="40"/>
        <end position="177"/>
    </location>
</feature>
<dbReference type="SUPFAM" id="SSF52540">
    <property type="entry name" value="P-loop containing nucleoside triphosphate hydrolases"/>
    <property type="match status" value="1"/>
</dbReference>
<dbReference type="EMBL" id="CP018180">
    <property type="protein sequence ID" value="AUJ31668.1"/>
    <property type="molecule type" value="Genomic_DNA"/>
</dbReference>
<dbReference type="InterPro" id="IPR027417">
    <property type="entry name" value="P-loop_NTPase"/>
</dbReference>
<dbReference type="Gene3D" id="3.40.50.300">
    <property type="entry name" value="P-loop containing nucleotide triphosphate hydrolases"/>
    <property type="match status" value="1"/>
</dbReference>
<keyword evidence="3" id="KW-1185">Reference proteome</keyword>
<name>A0A3S6QUC6_9LACO</name>
<proteinExistence type="predicted"/>
<dbReference type="Pfam" id="PF09848">
    <property type="entry name" value="SLFN-g3_helicase"/>
    <property type="match status" value="1"/>
</dbReference>
<accession>A0A3S6QUC6</accession>
<evidence type="ECO:0000259" key="1">
    <source>
        <dbReference type="SMART" id="SM00382"/>
    </source>
</evidence>
<dbReference type="Proteomes" id="UP000324497">
    <property type="component" value="Chromosome"/>
</dbReference>
<dbReference type="InterPro" id="IPR018647">
    <property type="entry name" value="SLFN_3-like_DNA/RNA_helicase"/>
</dbReference>
<gene>
    <name evidence="2" type="ORF">BSQ50_03295</name>
</gene>
<reference evidence="2 3" key="1">
    <citation type="submission" date="2016-11" db="EMBL/GenBank/DDBJ databases">
        <title>Interaction between Lactobacillus species and yeast in water kefir.</title>
        <authorList>
            <person name="Behr J."/>
            <person name="Xu D."/>
            <person name="Vogel R.F."/>
        </authorList>
    </citation>
    <scope>NUCLEOTIDE SEQUENCE [LARGE SCALE GENOMIC DNA]</scope>
    <source>
        <strain evidence="2 3">TMW 1.1827</strain>
    </source>
</reference>
<evidence type="ECO:0000313" key="3">
    <source>
        <dbReference type="Proteomes" id="UP000324497"/>
    </source>
</evidence>